<dbReference type="InterPro" id="IPR034593">
    <property type="entry name" value="DgoD-like"/>
</dbReference>
<dbReference type="GO" id="GO:0009063">
    <property type="term" value="P:amino acid catabolic process"/>
    <property type="evidence" value="ECO:0007669"/>
    <property type="project" value="InterPro"/>
</dbReference>
<dbReference type="SFLD" id="SFLDS00001">
    <property type="entry name" value="Enolase"/>
    <property type="match status" value="1"/>
</dbReference>
<dbReference type="eggNOG" id="COG4948">
    <property type="taxonomic scope" value="Bacteria"/>
</dbReference>
<organism evidence="4 5">
    <name type="scientific">Marinobacterium lacunae</name>
    <dbReference type="NCBI Taxonomy" id="1232683"/>
    <lineage>
        <taxon>Bacteria</taxon>
        <taxon>Pseudomonadati</taxon>
        <taxon>Pseudomonadota</taxon>
        <taxon>Gammaproteobacteria</taxon>
        <taxon>Oceanospirillales</taxon>
        <taxon>Oceanospirillaceae</taxon>
        <taxon>Marinobacterium</taxon>
    </lineage>
</organism>
<name>A0A081G102_9GAMM</name>
<dbReference type="SFLD" id="SFLDG00179">
    <property type="entry name" value="mandelate_racemase"/>
    <property type="match status" value="1"/>
</dbReference>
<reference evidence="4 5" key="1">
    <citation type="submission" date="2014-04" db="EMBL/GenBank/DDBJ databases">
        <title>Marinobacterium kochiensis sp. nov., isolated from sediment sample collected from Kochi backwaters in Kerala, India.</title>
        <authorList>
            <person name="Singh A."/>
            <person name="Pinnaka A.K."/>
        </authorList>
    </citation>
    <scope>NUCLEOTIDE SEQUENCE [LARGE SCALE GENOMIC DNA]</scope>
    <source>
        <strain evidence="4 5">AK27</strain>
    </source>
</reference>
<keyword evidence="1" id="KW-0456">Lyase</keyword>
<keyword evidence="5" id="KW-1185">Reference proteome</keyword>
<dbReference type="InterPro" id="IPR029017">
    <property type="entry name" value="Enolase-like_N"/>
</dbReference>
<evidence type="ECO:0000256" key="1">
    <source>
        <dbReference type="ARBA" id="ARBA00023239"/>
    </source>
</evidence>
<dbReference type="PANTHER" id="PTHR48080">
    <property type="entry name" value="D-GALACTONATE DEHYDRATASE-RELATED"/>
    <property type="match status" value="1"/>
</dbReference>
<proteinExistence type="predicted"/>
<feature type="compositionally biased region" description="Polar residues" evidence="2">
    <location>
        <begin position="11"/>
        <end position="20"/>
    </location>
</feature>
<accession>A0A081G102</accession>
<evidence type="ECO:0000259" key="3">
    <source>
        <dbReference type="SMART" id="SM00922"/>
    </source>
</evidence>
<dbReference type="InterPro" id="IPR013342">
    <property type="entry name" value="Mandelate_racemase_C"/>
</dbReference>
<evidence type="ECO:0000313" key="4">
    <source>
        <dbReference type="EMBL" id="KEA64457.1"/>
    </source>
</evidence>
<dbReference type="GO" id="GO:0016829">
    <property type="term" value="F:lyase activity"/>
    <property type="evidence" value="ECO:0007669"/>
    <property type="project" value="UniProtKB-KW"/>
</dbReference>
<feature type="domain" description="Mandelate racemase/muconate lactonizing enzyme C-terminal" evidence="3">
    <location>
        <begin position="168"/>
        <end position="264"/>
    </location>
</feature>
<evidence type="ECO:0000256" key="2">
    <source>
        <dbReference type="SAM" id="MobiDB-lite"/>
    </source>
</evidence>
<dbReference type="SUPFAM" id="SSF51604">
    <property type="entry name" value="Enolase C-terminal domain-like"/>
    <property type="match status" value="1"/>
</dbReference>
<dbReference type="InterPro" id="IPR034618">
    <property type="entry name" value="GLI"/>
</dbReference>
<dbReference type="InterPro" id="IPR036849">
    <property type="entry name" value="Enolase-like_C_sf"/>
</dbReference>
<dbReference type="Proteomes" id="UP000028252">
    <property type="component" value="Unassembled WGS sequence"/>
</dbReference>
<dbReference type="PANTHER" id="PTHR48080:SF2">
    <property type="entry name" value="D-GALACTONATE DEHYDRATASE"/>
    <property type="match status" value="1"/>
</dbReference>
<dbReference type="PATRIC" id="fig|1232683.4.peg.1341"/>
<dbReference type="SMART" id="SM00922">
    <property type="entry name" value="MR_MLE"/>
    <property type="match status" value="1"/>
</dbReference>
<evidence type="ECO:0000313" key="5">
    <source>
        <dbReference type="Proteomes" id="UP000028252"/>
    </source>
</evidence>
<sequence>MTHMTPPLTHDAQQQPMTQGKSQMCIKAITTHLLEQPLDRPFESSATRFSVRRHLLVEIECDNGLIGWGESLGHVEINAAIVKAMTPLLIGRSALDIEPIWLELYNQFRDQGQRGATINAISGIDIALWDLCGKYYNAPIHQLMGGAFRDRVPAYATGGFRQVGLDRIDSLRQEVQGFINAGFRAVKIKIGFGIALDIESIAAVREVIGPDIRLMIDANHGYDAVAAAQIIRLAAAYNIDWFEEPVVPEALSSYRRLRELNGIPIAGGETWHTRWGIAEALRQEAVDILQPDVGGVGGLSEARRLLTLCDIHGVRCVPHIWGTDIALAAGLHFHAIIPPSPPAFEAQSAWLEFDQSDNPMRAALLKHPVQMVDGMVRIPSGPGLGIEINKDALAPFYPES</sequence>
<comment type="caution">
    <text evidence="4">The sequence shown here is derived from an EMBL/GenBank/DDBJ whole genome shotgun (WGS) entry which is preliminary data.</text>
</comment>
<dbReference type="SFLD" id="SFLDF00553">
    <property type="entry name" value="galactarolactone_cycloisomeras"/>
    <property type="match status" value="1"/>
</dbReference>
<dbReference type="SUPFAM" id="SSF54826">
    <property type="entry name" value="Enolase N-terminal domain-like"/>
    <property type="match status" value="1"/>
</dbReference>
<dbReference type="InterPro" id="IPR018110">
    <property type="entry name" value="Mandel_Rmase/mucon_lact_enz_CS"/>
</dbReference>
<dbReference type="CDD" id="cd03316">
    <property type="entry name" value="MR_like"/>
    <property type="match status" value="1"/>
</dbReference>
<dbReference type="GO" id="GO:0016853">
    <property type="term" value="F:isomerase activity"/>
    <property type="evidence" value="ECO:0007669"/>
    <property type="project" value="InterPro"/>
</dbReference>
<dbReference type="STRING" id="1232683.ADIMK_1361"/>
<feature type="region of interest" description="Disordered" evidence="2">
    <location>
        <begin position="1"/>
        <end position="20"/>
    </location>
</feature>
<protein>
    <submittedName>
        <fullName evidence="4">L-alanine-DL-glutamate epimerase and related enzymes of enolase superfamily</fullName>
    </submittedName>
</protein>
<dbReference type="AlphaFoldDB" id="A0A081G102"/>
<dbReference type="InterPro" id="IPR013341">
    <property type="entry name" value="Mandelate_racemase_N_dom"/>
</dbReference>
<dbReference type="InterPro" id="IPR029065">
    <property type="entry name" value="Enolase_C-like"/>
</dbReference>
<dbReference type="Gene3D" id="3.30.390.10">
    <property type="entry name" value="Enolase-like, N-terminal domain"/>
    <property type="match status" value="1"/>
</dbReference>
<dbReference type="Pfam" id="PF02746">
    <property type="entry name" value="MR_MLE_N"/>
    <property type="match status" value="1"/>
</dbReference>
<dbReference type="Gene3D" id="3.20.20.120">
    <property type="entry name" value="Enolase-like C-terminal domain"/>
    <property type="match status" value="1"/>
</dbReference>
<dbReference type="Pfam" id="PF13378">
    <property type="entry name" value="MR_MLE_C"/>
    <property type="match status" value="1"/>
</dbReference>
<dbReference type="EMBL" id="JMQN01000016">
    <property type="protein sequence ID" value="KEA64457.1"/>
    <property type="molecule type" value="Genomic_DNA"/>
</dbReference>
<dbReference type="PROSITE" id="PS00908">
    <property type="entry name" value="MR_MLE_1"/>
    <property type="match status" value="1"/>
</dbReference>
<gene>
    <name evidence="4" type="ORF">ADIMK_1361</name>
</gene>